<keyword evidence="9" id="KW-1185">Reference proteome</keyword>
<dbReference type="EMBL" id="BNJQ01000015">
    <property type="protein sequence ID" value="GHP07082.1"/>
    <property type="molecule type" value="Genomic_DNA"/>
</dbReference>
<dbReference type="Proteomes" id="UP000660262">
    <property type="component" value="Unassembled WGS sequence"/>
</dbReference>
<evidence type="ECO:0000256" key="7">
    <source>
        <dbReference type="RuleBase" id="RU000488"/>
    </source>
</evidence>
<evidence type="ECO:0000256" key="3">
    <source>
        <dbReference type="ARBA" id="ARBA00022692"/>
    </source>
</evidence>
<evidence type="ECO:0000256" key="1">
    <source>
        <dbReference type="ARBA" id="ARBA00004141"/>
    </source>
</evidence>
<accession>A0A830HJN6</accession>
<reference evidence="8" key="1">
    <citation type="submission" date="2020-10" db="EMBL/GenBank/DDBJ databases">
        <title>Unveiling of a novel bifunctional photoreceptor, Dualchrome1, isolated from a cosmopolitan green alga.</title>
        <authorList>
            <person name="Suzuki S."/>
            <person name="Kawachi M."/>
        </authorList>
    </citation>
    <scope>NUCLEOTIDE SEQUENCE</scope>
    <source>
        <strain evidence="8">NIES 2893</strain>
    </source>
</reference>
<evidence type="ECO:0000256" key="2">
    <source>
        <dbReference type="ARBA" id="ARBA00022448"/>
    </source>
</evidence>
<dbReference type="PROSITE" id="PS50920">
    <property type="entry name" value="SOLCAR"/>
    <property type="match status" value="3"/>
</dbReference>
<keyword evidence="2 7" id="KW-0813">Transport</keyword>
<proteinExistence type="inferred from homology"/>
<dbReference type="SUPFAM" id="SSF103506">
    <property type="entry name" value="Mitochondrial carrier"/>
    <property type="match status" value="1"/>
</dbReference>
<dbReference type="AlphaFoldDB" id="A0A830HJN6"/>
<evidence type="ECO:0000256" key="5">
    <source>
        <dbReference type="ARBA" id="ARBA00023136"/>
    </source>
</evidence>
<sequence length="344" mass="37176">MSDVNVNTTTPPPPGVNSLALLATKANNKHIRQFVDVDAVAGAFAGCISRLVVQPLDVIKIRLQVQVESSMTSQKYSSARQAFSSIIREEGLKGLWRGTVPAQMLSIPYCAVQFATLRVVRDVCANLKVDETKNKQLISFGSGAAAGVVATFASYPFDYLRTVLAAQGEPAVFRTTWDAALHTLETRGIRGLYAGVAPTFLEIVPYAALQFGVYDLLRERWDSLQISGNQATKSFVCGLAAGILAKAATHPLDVLKKRYQVAGLPRSLRYGRRVSQNVSRLSLVQYAATMYRHEGIRGFYRGLNPSLLKAAPSAAVTLTAFELARAALVSAGFGNQSGPTSHRL</sequence>
<dbReference type="PANTHER" id="PTHR24089">
    <property type="entry name" value="SOLUTE CARRIER FAMILY 25"/>
    <property type="match status" value="1"/>
</dbReference>
<dbReference type="OrthoDB" id="18574at2759"/>
<dbReference type="InterPro" id="IPR002067">
    <property type="entry name" value="MCP"/>
</dbReference>
<keyword evidence="4" id="KW-0677">Repeat</keyword>
<keyword evidence="5 6" id="KW-0472">Membrane</keyword>
<evidence type="ECO:0000313" key="9">
    <source>
        <dbReference type="Proteomes" id="UP000660262"/>
    </source>
</evidence>
<organism evidence="8 9">
    <name type="scientific">Pycnococcus provasolii</name>
    <dbReference type="NCBI Taxonomy" id="41880"/>
    <lineage>
        <taxon>Eukaryota</taxon>
        <taxon>Viridiplantae</taxon>
        <taxon>Chlorophyta</taxon>
        <taxon>Pseudoscourfieldiophyceae</taxon>
        <taxon>Pseudoscourfieldiales</taxon>
        <taxon>Pycnococcaceae</taxon>
        <taxon>Pycnococcus</taxon>
    </lineage>
</organism>
<comment type="caution">
    <text evidence="8">The sequence shown here is derived from an EMBL/GenBank/DDBJ whole genome shotgun (WGS) entry which is preliminary data.</text>
</comment>
<dbReference type="PRINTS" id="PR00926">
    <property type="entry name" value="MITOCARRIER"/>
</dbReference>
<dbReference type="GO" id="GO:0016020">
    <property type="term" value="C:membrane"/>
    <property type="evidence" value="ECO:0007669"/>
    <property type="project" value="UniProtKB-SubCell"/>
</dbReference>
<dbReference type="GO" id="GO:0055085">
    <property type="term" value="P:transmembrane transport"/>
    <property type="evidence" value="ECO:0007669"/>
    <property type="project" value="InterPro"/>
</dbReference>
<evidence type="ECO:0000256" key="6">
    <source>
        <dbReference type="PROSITE-ProRule" id="PRU00282"/>
    </source>
</evidence>
<feature type="repeat" description="Solcar" evidence="6">
    <location>
        <begin position="134"/>
        <end position="220"/>
    </location>
</feature>
<dbReference type="InterPro" id="IPR023395">
    <property type="entry name" value="MCP_dom_sf"/>
</dbReference>
<gene>
    <name evidence="8" type="ORF">PPROV_000582500</name>
</gene>
<comment type="subcellular location">
    <subcellularLocation>
        <location evidence="1">Membrane</location>
        <topology evidence="1">Multi-pass membrane protein</topology>
    </subcellularLocation>
</comment>
<dbReference type="Gene3D" id="1.50.40.10">
    <property type="entry name" value="Mitochondrial carrier domain"/>
    <property type="match status" value="1"/>
</dbReference>
<dbReference type="Pfam" id="PF00153">
    <property type="entry name" value="Mito_carr"/>
    <property type="match status" value="3"/>
</dbReference>
<evidence type="ECO:0000256" key="4">
    <source>
        <dbReference type="ARBA" id="ARBA00022737"/>
    </source>
</evidence>
<evidence type="ECO:0008006" key="10">
    <source>
        <dbReference type="Google" id="ProtNLM"/>
    </source>
</evidence>
<keyword evidence="3 6" id="KW-0812">Transmembrane</keyword>
<feature type="repeat" description="Solcar" evidence="6">
    <location>
        <begin position="33"/>
        <end position="123"/>
    </location>
</feature>
<dbReference type="InterPro" id="IPR018108">
    <property type="entry name" value="MCP_transmembrane"/>
</dbReference>
<feature type="repeat" description="Solcar" evidence="6">
    <location>
        <begin position="229"/>
        <end position="327"/>
    </location>
</feature>
<evidence type="ECO:0000313" key="8">
    <source>
        <dbReference type="EMBL" id="GHP07082.1"/>
    </source>
</evidence>
<comment type="similarity">
    <text evidence="7">Belongs to the mitochondrial carrier (TC 2.A.29) family.</text>
</comment>
<name>A0A830HJN6_9CHLO</name>
<protein>
    <recommendedName>
        <fullName evidence="10">Mitochondrial thiamine pyrophosphate carrier 1</fullName>
    </recommendedName>
</protein>